<dbReference type="Proteomes" id="UP000040926">
    <property type="component" value="Unassembled WGS sequence"/>
</dbReference>
<dbReference type="AlphaFoldDB" id="A0A0I3FL74"/>
<protein>
    <submittedName>
        <fullName evidence="6">Uncharacterized protein</fullName>
    </submittedName>
</protein>
<evidence type="ECO:0000313" key="3">
    <source>
        <dbReference type="EMBL" id="CSR97828.1"/>
    </source>
</evidence>
<comment type="caution">
    <text evidence="6">The sequence shown here is derived from an EMBL/GenBank/DDBJ whole genome shotgun (WGS) entry which is preliminary data.</text>
</comment>
<evidence type="ECO:0000313" key="9">
    <source>
        <dbReference type="Proteomes" id="UP000045991"/>
    </source>
</evidence>
<gene>
    <name evidence="3" type="ORF">ERS008175_03729</name>
    <name evidence="2" type="ORF">ERS428554_04066</name>
    <name evidence="6" type="ORF">SAMEA1569760_03962</name>
    <name evidence="4" type="ORF">SAMEA2054241_03876</name>
    <name evidence="5" type="ORF">SAMEA3356023_03759</name>
    <name evidence="7" type="ORF">SAMEA3710766_03817</name>
</gene>
<dbReference type="Proteomes" id="UP000045991">
    <property type="component" value="Unassembled WGS sequence"/>
</dbReference>
<dbReference type="EMBL" id="FUBI01000164">
    <property type="protein sequence ID" value="SJH54619.1"/>
    <property type="molecule type" value="Genomic_DNA"/>
</dbReference>
<evidence type="ECO:0000313" key="13">
    <source>
        <dbReference type="Proteomes" id="UP000251393"/>
    </source>
</evidence>
<dbReference type="Proteomes" id="UP000187708">
    <property type="component" value="Unassembled WGS sequence"/>
</dbReference>
<evidence type="ECO:0000313" key="6">
    <source>
        <dbReference type="EMBL" id="SJH54619.1"/>
    </source>
</evidence>
<reference evidence="10 11" key="1">
    <citation type="submission" date="2017-01" db="EMBL/GenBank/DDBJ databases">
        <authorList>
            <consortium name="Pathogen Informatics"/>
        </authorList>
    </citation>
    <scope>NUCLEOTIDE SEQUENCE [LARGE SCALE GENOMIC DNA]</scope>
    <source>
        <strain evidence="3 8">20003593_1361393</strain>
        <strain evidence="2 9">20352044</strain>
        <strain evidence="4 10">2090STDY5461769</strain>
        <strain evidence="5 11">3626STDY6095480</strain>
        <strain evidence="6">Sh1405</strain>
        <strain evidence="12">sh1405</strain>
    </source>
</reference>
<sequence>MGFHSRAPMSSAPDVHVEENGRRGEYGALPGSLSGGEGQWNENVR</sequence>
<name>A0A0I3FL74_SHISO</name>
<evidence type="ECO:0000313" key="7">
    <source>
        <dbReference type="EMBL" id="SRR25884.1"/>
    </source>
</evidence>
<evidence type="ECO:0000313" key="8">
    <source>
        <dbReference type="Proteomes" id="UP000040926"/>
    </source>
</evidence>
<dbReference type="EMBL" id="CXEC01000155">
    <property type="protein sequence ID" value="CSR97828.1"/>
    <property type="molecule type" value="Genomic_DNA"/>
</dbReference>
<evidence type="ECO:0000313" key="12">
    <source>
        <dbReference type="Proteomes" id="UP000188006"/>
    </source>
</evidence>
<reference evidence="7 13" key="2">
    <citation type="submission" date="2018-06" db="EMBL/GenBank/DDBJ databases">
        <authorList>
            <consortium name="Pathogen Informatics"/>
            <person name="Doyle S."/>
        </authorList>
    </citation>
    <scope>NUCLEOTIDE SEQUENCE [LARGE SCALE GENOMIC DNA]</scope>
    <source>
        <strain evidence="7 13">4028STDY6275292</strain>
    </source>
</reference>
<feature type="compositionally biased region" description="Basic and acidic residues" evidence="1">
    <location>
        <begin position="15"/>
        <end position="25"/>
    </location>
</feature>
<feature type="region of interest" description="Disordered" evidence="1">
    <location>
        <begin position="1"/>
        <end position="45"/>
    </location>
</feature>
<evidence type="ECO:0000313" key="10">
    <source>
        <dbReference type="Proteomes" id="UP000187708"/>
    </source>
</evidence>
<dbReference type="Proteomes" id="UP000251393">
    <property type="component" value="Unassembled WGS sequence"/>
</dbReference>
<dbReference type="EMBL" id="FTXV01000138">
    <property type="protein sequence ID" value="SJE27840.1"/>
    <property type="molecule type" value="Genomic_DNA"/>
</dbReference>
<dbReference type="Proteomes" id="UP000187717">
    <property type="component" value="Unassembled WGS sequence"/>
</dbReference>
<dbReference type="EMBL" id="CWXZ01000155">
    <property type="protein sequence ID" value="CSL01556.1"/>
    <property type="molecule type" value="Genomic_DNA"/>
</dbReference>
<dbReference type="Proteomes" id="UP000188006">
    <property type="component" value="Unassembled WGS sequence"/>
</dbReference>
<proteinExistence type="predicted"/>
<evidence type="ECO:0000313" key="5">
    <source>
        <dbReference type="EMBL" id="SJE27840.1"/>
    </source>
</evidence>
<evidence type="ECO:0000313" key="4">
    <source>
        <dbReference type="EMBL" id="SIY32425.1"/>
    </source>
</evidence>
<accession>A0A0I3FL74</accession>
<dbReference type="EMBL" id="FTSV01000190">
    <property type="protein sequence ID" value="SIY32425.1"/>
    <property type="molecule type" value="Genomic_DNA"/>
</dbReference>
<evidence type="ECO:0000313" key="11">
    <source>
        <dbReference type="Proteomes" id="UP000187717"/>
    </source>
</evidence>
<organism evidence="6 12">
    <name type="scientific">Shigella sonnei</name>
    <dbReference type="NCBI Taxonomy" id="624"/>
    <lineage>
        <taxon>Bacteria</taxon>
        <taxon>Pseudomonadati</taxon>
        <taxon>Pseudomonadota</taxon>
        <taxon>Gammaproteobacteria</taxon>
        <taxon>Enterobacterales</taxon>
        <taxon>Enterobacteriaceae</taxon>
        <taxon>Shigella</taxon>
    </lineage>
</organism>
<evidence type="ECO:0000256" key="1">
    <source>
        <dbReference type="SAM" id="MobiDB-lite"/>
    </source>
</evidence>
<evidence type="ECO:0000313" key="2">
    <source>
        <dbReference type="EMBL" id="CSL01556.1"/>
    </source>
</evidence>
<dbReference type="EMBL" id="UDYI01000140">
    <property type="protein sequence ID" value="SRR25884.1"/>
    <property type="molecule type" value="Genomic_DNA"/>
</dbReference>